<dbReference type="Proteomes" id="UP000326912">
    <property type="component" value="Unassembled WGS sequence"/>
</dbReference>
<dbReference type="Pfam" id="PF00668">
    <property type="entry name" value="Condensation"/>
    <property type="match status" value="1"/>
</dbReference>
<dbReference type="InterPro" id="IPR036736">
    <property type="entry name" value="ACP-like_sf"/>
</dbReference>
<gene>
    <name evidence="3" type="ORF">KDW_58110</name>
</gene>
<comment type="caution">
    <text evidence="3">The sequence shown here is derived from an EMBL/GenBank/DDBJ whole genome shotgun (WGS) entry which is preliminary data.</text>
</comment>
<dbReference type="PROSITE" id="PS50075">
    <property type="entry name" value="CARRIER"/>
    <property type="match status" value="1"/>
</dbReference>
<dbReference type="InterPro" id="IPR009081">
    <property type="entry name" value="PP-bd_ACP"/>
</dbReference>
<sequence length="527" mass="60278">MARIRQVVQIEVPLRALFEAPTISALAQYIGKLQQNTNCQPEELKPALRTIAHTGPMQLSFAQQRLWFAQVLAPESSSYNSPVFARMHGKLDRAILQRALDEIVRRHEVLRTIYREVDGQPIQLVMPAEPQALPYIDLRTFPQDQREQKALEFATQEGQHLFNLEQSPLIRTVLLQLEEDEYVLLTNVHHIAFDAWSAGIFLRELLTLYEAYSNEKPSPLAELPAQYADFALWQRSWLQGKEQERLVKYWQEQLRGAKALELVTDRPRPAIADFVGAAQPFAFPDELSQQLQALSQQEGVTLFMTLLAAFNILLYRMTNQEDIVLGTDIANRTLSETELMIGFFVNLLAMRTNLGGKPGFQEVLKRVRQMVLDAYAHQDLPFEKLVDALHLERNQNYTPLIRGLFVMQNIPLVYDQATGITLSPFQGNLVTAKFDFVIFLFETEQGLQGSVNYSTALFNPETITNLMQRFEVLLHSIVANPQAQIEALEYQTEQEKASKLNQKQSQNKSLRSKLKIARREEISVPTN</sequence>
<evidence type="ECO:0000313" key="3">
    <source>
        <dbReference type="EMBL" id="GER91649.1"/>
    </source>
</evidence>
<dbReference type="Gene3D" id="3.30.559.30">
    <property type="entry name" value="Nonribosomal peptide synthetase, condensation domain"/>
    <property type="match status" value="1"/>
</dbReference>
<protein>
    <recommendedName>
        <fullName evidence="2">Carrier domain-containing protein</fullName>
    </recommendedName>
</protein>
<dbReference type="InterPro" id="IPR001242">
    <property type="entry name" value="Condensation_dom"/>
</dbReference>
<dbReference type="CDD" id="cd19531">
    <property type="entry name" value="LCL_NRPS-like"/>
    <property type="match status" value="1"/>
</dbReference>
<dbReference type="GO" id="GO:0008610">
    <property type="term" value="P:lipid biosynthetic process"/>
    <property type="evidence" value="ECO:0007669"/>
    <property type="project" value="UniProtKB-ARBA"/>
</dbReference>
<dbReference type="FunFam" id="3.30.559.10:FF:000012">
    <property type="entry name" value="Non-ribosomal peptide synthetase"/>
    <property type="match status" value="1"/>
</dbReference>
<reference evidence="3 4" key="1">
    <citation type="submission" date="2019-10" db="EMBL/GenBank/DDBJ databases">
        <title>Dictyobacter vulcani sp. nov., within the class Ktedonobacteria, isolated from soil of volcanic Mt. Zao.</title>
        <authorList>
            <person name="Zheng Y."/>
            <person name="Wang C.M."/>
            <person name="Sakai Y."/>
            <person name="Abe K."/>
            <person name="Yokota A."/>
            <person name="Yabe S."/>
        </authorList>
    </citation>
    <scope>NUCLEOTIDE SEQUENCE [LARGE SCALE GENOMIC DNA]</scope>
    <source>
        <strain evidence="3 4">W12</strain>
    </source>
</reference>
<organism evidence="3 4">
    <name type="scientific">Dictyobacter vulcani</name>
    <dbReference type="NCBI Taxonomy" id="2607529"/>
    <lineage>
        <taxon>Bacteria</taxon>
        <taxon>Bacillati</taxon>
        <taxon>Chloroflexota</taxon>
        <taxon>Ktedonobacteria</taxon>
        <taxon>Ktedonobacterales</taxon>
        <taxon>Dictyobacteraceae</taxon>
        <taxon>Dictyobacter</taxon>
    </lineage>
</organism>
<dbReference type="SUPFAM" id="SSF52777">
    <property type="entry name" value="CoA-dependent acyltransferases"/>
    <property type="match status" value="2"/>
</dbReference>
<dbReference type="GO" id="GO:0003824">
    <property type="term" value="F:catalytic activity"/>
    <property type="evidence" value="ECO:0007669"/>
    <property type="project" value="InterPro"/>
</dbReference>
<dbReference type="Gene3D" id="1.10.1200.10">
    <property type="entry name" value="ACP-like"/>
    <property type="match status" value="1"/>
</dbReference>
<comment type="cofactor">
    <cofactor evidence="1">
        <name>pantetheine 4'-phosphate</name>
        <dbReference type="ChEBI" id="CHEBI:47942"/>
    </cofactor>
</comment>
<dbReference type="AlphaFoldDB" id="A0A5J4L006"/>
<dbReference type="Gene3D" id="3.30.559.10">
    <property type="entry name" value="Chloramphenicol acetyltransferase-like domain"/>
    <property type="match status" value="1"/>
</dbReference>
<dbReference type="PANTHER" id="PTHR45398">
    <property type="match status" value="1"/>
</dbReference>
<keyword evidence="4" id="KW-1185">Reference proteome</keyword>
<evidence type="ECO:0000256" key="1">
    <source>
        <dbReference type="ARBA" id="ARBA00001957"/>
    </source>
</evidence>
<name>A0A5J4L006_9CHLR</name>
<dbReference type="EMBL" id="BKZW01000004">
    <property type="protein sequence ID" value="GER91649.1"/>
    <property type="molecule type" value="Genomic_DNA"/>
</dbReference>
<dbReference type="InterPro" id="IPR023213">
    <property type="entry name" value="CAT-like_dom_sf"/>
</dbReference>
<feature type="domain" description="Carrier" evidence="2">
    <location>
        <begin position="1"/>
        <end position="34"/>
    </location>
</feature>
<dbReference type="SUPFAM" id="SSF47336">
    <property type="entry name" value="ACP-like"/>
    <property type="match status" value="1"/>
</dbReference>
<proteinExistence type="predicted"/>
<evidence type="ECO:0000259" key="2">
    <source>
        <dbReference type="PROSITE" id="PS50075"/>
    </source>
</evidence>
<accession>A0A5J4L006</accession>
<dbReference type="PANTHER" id="PTHR45398:SF1">
    <property type="entry name" value="ENZYME, PUTATIVE (JCVI)-RELATED"/>
    <property type="match status" value="1"/>
</dbReference>
<evidence type="ECO:0000313" key="4">
    <source>
        <dbReference type="Proteomes" id="UP000326912"/>
    </source>
</evidence>